<accession>A0A9D4KJP9</accession>
<dbReference type="Proteomes" id="UP000828390">
    <property type="component" value="Unassembled WGS sequence"/>
</dbReference>
<name>A0A9D4KJP9_DREPO</name>
<dbReference type="EMBL" id="JAIWYP010000004">
    <property type="protein sequence ID" value="KAH3840739.1"/>
    <property type="molecule type" value="Genomic_DNA"/>
</dbReference>
<dbReference type="AlphaFoldDB" id="A0A9D4KJP9"/>
<protein>
    <submittedName>
        <fullName evidence="1">Uncharacterized protein</fullName>
    </submittedName>
</protein>
<keyword evidence="2" id="KW-1185">Reference proteome</keyword>
<evidence type="ECO:0000313" key="1">
    <source>
        <dbReference type="EMBL" id="KAH3840739.1"/>
    </source>
</evidence>
<evidence type="ECO:0000313" key="2">
    <source>
        <dbReference type="Proteomes" id="UP000828390"/>
    </source>
</evidence>
<comment type="caution">
    <text evidence="1">The sequence shown here is derived from an EMBL/GenBank/DDBJ whole genome shotgun (WGS) entry which is preliminary data.</text>
</comment>
<reference evidence="1" key="2">
    <citation type="submission" date="2020-11" db="EMBL/GenBank/DDBJ databases">
        <authorList>
            <person name="McCartney M.A."/>
            <person name="Auch B."/>
            <person name="Kono T."/>
            <person name="Mallez S."/>
            <person name="Becker A."/>
            <person name="Gohl D.M."/>
            <person name="Silverstein K.A.T."/>
            <person name="Koren S."/>
            <person name="Bechman K.B."/>
            <person name="Herman A."/>
            <person name="Abrahante J.E."/>
            <person name="Garbe J."/>
        </authorList>
    </citation>
    <scope>NUCLEOTIDE SEQUENCE</scope>
    <source>
        <strain evidence="1">Duluth1</strain>
        <tissue evidence="1">Whole animal</tissue>
    </source>
</reference>
<sequence length="136" mass="15472">MTDNTGHPKGFSKLAEMYNLETSTGQIFCDMYTTLGFISAMNKVMLWAGADMKMEQVLPCFMVELDVDSTNASIAGQTLGMFLKLVAPEYDHKPWNCYKELPLFLEQRQVSSKLFFYKDSRLWVSLHGSSSHNKPL</sequence>
<reference evidence="1" key="1">
    <citation type="journal article" date="2019" name="bioRxiv">
        <title>The Genome of the Zebra Mussel, Dreissena polymorpha: A Resource for Invasive Species Research.</title>
        <authorList>
            <person name="McCartney M.A."/>
            <person name="Auch B."/>
            <person name="Kono T."/>
            <person name="Mallez S."/>
            <person name="Zhang Y."/>
            <person name="Obille A."/>
            <person name="Becker A."/>
            <person name="Abrahante J.E."/>
            <person name="Garbe J."/>
            <person name="Badalamenti J.P."/>
            <person name="Herman A."/>
            <person name="Mangelson H."/>
            <person name="Liachko I."/>
            <person name="Sullivan S."/>
            <person name="Sone E.D."/>
            <person name="Koren S."/>
            <person name="Silverstein K.A.T."/>
            <person name="Beckman K.B."/>
            <person name="Gohl D.M."/>
        </authorList>
    </citation>
    <scope>NUCLEOTIDE SEQUENCE</scope>
    <source>
        <strain evidence="1">Duluth1</strain>
        <tissue evidence="1">Whole animal</tissue>
    </source>
</reference>
<gene>
    <name evidence="1" type="ORF">DPMN_114195</name>
</gene>
<proteinExistence type="predicted"/>
<organism evidence="1 2">
    <name type="scientific">Dreissena polymorpha</name>
    <name type="common">Zebra mussel</name>
    <name type="synonym">Mytilus polymorpha</name>
    <dbReference type="NCBI Taxonomy" id="45954"/>
    <lineage>
        <taxon>Eukaryota</taxon>
        <taxon>Metazoa</taxon>
        <taxon>Spiralia</taxon>
        <taxon>Lophotrochozoa</taxon>
        <taxon>Mollusca</taxon>
        <taxon>Bivalvia</taxon>
        <taxon>Autobranchia</taxon>
        <taxon>Heteroconchia</taxon>
        <taxon>Euheterodonta</taxon>
        <taxon>Imparidentia</taxon>
        <taxon>Neoheterodontei</taxon>
        <taxon>Myida</taxon>
        <taxon>Dreissenoidea</taxon>
        <taxon>Dreissenidae</taxon>
        <taxon>Dreissena</taxon>
    </lineage>
</organism>